<organism evidence="1">
    <name type="scientific">Arundo donax</name>
    <name type="common">Giant reed</name>
    <name type="synonym">Donax arundinaceus</name>
    <dbReference type="NCBI Taxonomy" id="35708"/>
    <lineage>
        <taxon>Eukaryota</taxon>
        <taxon>Viridiplantae</taxon>
        <taxon>Streptophyta</taxon>
        <taxon>Embryophyta</taxon>
        <taxon>Tracheophyta</taxon>
        <taxon>Spermatophyta</taxon>
        <taxon>Magnoliopsida</taxon>
        <taxon>Liliopsida</taxon>
        <taxon>Poales</taxon>
        <taxon>Poaceae</taxon>
        <taxon>PACMAD clade</taxon>
        <taxon>Arundinoideae</taxon>
        <taxon>Arundineae</taxon>
        <taxon>Arundo</taxon>
    </lineage>
</organism>
<proteinExistence type="predicted"/>
<sequence>MHLVLPAVSSLCHQHTPAAYQQQPLQH</sequence>
<accession>A0A0A9G0Y3</accession>
<name>A0A0A9G0Y3_ARUDO</name>
<reference evidence="1" key="1">
    <citation type="submission" date="2014-09" db="EMBL/GenBank/DDBJ databases">
        <authorList>
            <person name="Magalhaes I.L.F."/>
            <person name="Oliveira U."/>
            <person name="Santos F.R."/>
            <person name="Vidigal T.H.D.A."/>
            <person name="Brescovit A.D."/>
            <person name="Santos A.J."/>
        </authorList>
    </citation>
    <scope>NUCLEOTIDE SEQUENCE</scope>
    <source>
        <tissue evidence="1">Shoot tissue taken approximately 20 cm above the soil surface</tissue>
    </source>
</reference>
<reference evidence="1" key="2">
    <citation type="journal article" date="2015" name="Data Brief">
        <title>Shoot transcriptome of the giant reed, Arundo donax.</title>
        <authorList>
            <person name="Barrero R.A."/>
            <person name="Guerrero F.D."/>
            <person name="Moolhuijzen P."/>
            <person name="Goolsby J.A."/>
            <person name="Tidwell J."/>
            <person name="Bellgard S.E."/>
            <person name="Bellgard M.I."/>
        </authorList>
    </citation>
    <scope>NUCLEOTIDE SEQUENCE</scope>
    <source>
        <tissue evidence="1">Shoot tissue taken approximately 20 cm above the soil surface</tissue>
    </source>
</reference>
<evidence type="ECO:0000313" key="1">
    <source>
        <dbReference type="EMBL" id="JAE16196.1"/>
    </source>
</evidence>
<dbReference type="EMBL" id="GBRH01181700">
    <property type="protein sequence ID" value="JAE16196.1"/>
    <property type="molecule type" value="Transcribed_RNA"/>
</dbReference>
<dbReference type="AlphaFoldDB" id="A0A0A9G0Y3"/>
<protein>
    <submittedName>
        <fullName evidence="1">MS1</fullName>
    </submittedName>
</protein>